<feature type="transmembrane region" description="Helical" evidence="1">
    <location>
        <begin position="184"/>
        <end position="209"/>
    </location>
</feature>
<name>K2AFF1_9BACT</name>
<feature type="chain" id="PRO_5017273586" description="Yip1 domain-containing protein" evidence="2">
    <location>
        <begin position="23"/>
        <end position="317"/>
    </location>
</feature>
<evidence type="ECO:0000313" key="3">
    <source>
        <dbReference type="EMBL" id="EKD66695.1"/>
    </source>
</evidence>
<organism evidence="3">
    <name type="scientific">uncultured bacterium</name>
    <name type="common">gcode 4</name>
    <dbReference type="NCBI Taxonomy" id="1234023"/>
    <lineage>
        <taxon>Bacteria</taxon>
        <taxon>environmental samples</taxon>
    </lineage>
</organism>
<evidence type="ECO:0000256" key="1">
    <source>
        <dbReference type="SAM" id="Phobius"/>
    </source>
</evidence>
<keyword evidence="2" id="KW-0732">Signal</keyword>
<reference evidence="3" key="1">
    <citation type="journal article" date="2012" name="Science">
        <title>Fermentation, hydrogen, and sulfur metabolism in multiple uncultivated bacterial phyla.</title>
        <authorList>
            <person name="Wrighton K.C."/>
            <person name="Thomas B.C."/>
            <person name="Sharon I."/>
            <person name="Miller C.S."/>
            <person name="Castelle C.J."/>
            <person name="VerBerkmoes N.C."/>
            <person name="Wilkins M.J."/>
            <person name="Hettich R.L."/>
            <person name="Lipton M.S."/>
            <person name="Williams K.H."/>
            <person name="Long P.E."/>
            <person name="Banfield J.F."/>
        </authorList>
    </citation>
    <scope>NUCLEOTIDE SEQUENCE [LARGE SCALE GENOMIC DNA]</scope>
</reference>
<dbReference type="AlphaFoldDB" id="K2AFF1"/>
<evidence type="ECO:0000256" key="2">
    <source>
        <dbReference type="SAM" id="SignalP"/>
    </source>
</evidence>
<accession>K2AFF1</accession>
<comment type="caution">
    <text evidence="3">The sequence shown here is derived from an EMBL/GenBank/DDBJ whole genome shotgun (WGS) entry which is preliminary data.</text>
</comment>
<keyword evidence="1" id="KW-0472">Membrane</keyword>
<dbReference type="EMBL" id="AMFJ01021607">
    <property type="protein sequence ID" value="EKD66695.1"/>
    <property type="molecule type" value="Genomic_DNA"/>
</dbReference>
<proteinExistence type="predicted"/>
<evidence type="ECO:0008006" key="4">
    <source>
        <dbReference type="Google" id="ProtNLM"/>
    </source>
</evidence>
<feature type="signal peptide" evidence="2">
    <location>
        <begin position="1"/>
        <end position="22"/>
    </location>
</feature>
<protein>
    <recommendedName>
        <fullName evidence="4">Yip1 domain-containing protein</fullName>
    </recommendedName>
</protein>
<feature type="transmembrane region" description="Helical" evidence="1">
    <location>
        <begin position="74"/>
        <end position="93"/>
    </location>
</feature>
<gene>
    <name evidence="3" type="ORF">ACD_49C00021G0010</name>
</gene>
<feature type="transmembrane region" description="Helical" evidence="1">
    <location>
        <begin position="283"/>
        <end position="306"/>
    </location>
</feature>
<keyword evidence="1" id="KW-0812">Transmembrane</keyword>
<sequence>MRKLFKILFLITLLFSSFSVFAISDIKTVDAKASSDRWSYLDIFKENEHFTWDFVWEKWARNLLLSVAKDAKNIFIAIAVLYLFVTTIKLFFWTGGEEDIKKWRLSILWVSIWIIIMQVSYVAFVSLYDKWISESTAAGFSSSVLNPIIKLMSVMASFIFISVAILSFYGIVTGGWNEEKYKKWVQGVMAAIVWFILVKISTTLVNSIYWTVNCTNTWLATTCNWQALWNPNLSDTVKIIRSVIQYTTWFIWIIVIVLIIYTWMTILTSWWNEEKMKKAKSSLIYIVIWILIIVLSVWIFQFIGWADLNWVIWSFSN</sequence>
<keyword evidence="1" id="KW-1133">Transmembrane helix</keyword>
<feature type="transmembrane region" description="Helical" evidence="1">
    <location>
        <begin position="105"/>
        <end position="128"/>
    </location>
</feature>
<feature type="transmembrane region" description="Helical" evidence="1">
    <location>
        <begin position="148"/>
        <end position="172"/>
    </location>
</feature>
<feature type="transmembrane region" description="Helical" evidence="1">
    <location>
        <begin position="249"/>
        <end position="271"/>
    </location>
</feature>